<dbReference type="EMBL" id="JAUTXU010000028">
    <property type="protein sequence ID" value="KAK3719127.1"/>
    <property type="molecule type" value="Genomic_DNA"/>
</dbReference>
<protein>
    <submittedName>
        <fullName evidence="1">Uncharacterized protein</fullName>
    </submittedName>
</protein>
<name>A0ACC3NMM0_9PEZI</name>
<comment type="caution">
    <text evidence="1">The sequence shown here is derived from an EMBL/GenBank/DDBJ whole genome shotgun (WGS) entry which is preliminary data.</text>
</comment>
<keyword evidence="2" id="KW-1185">Reference proteome</keyword>
<evidence type="ECO:0000313" key="2">
    <source>
        <dbReference type="Proteomes" id="UP001281147"/>
    </source>
</evidence>
<accession>A0ACC3NMM0</accession>
<gene>
    <name evidence="1" type="ORF">LTR37_004691</name>
</gene>
<sequence length="142" mass="16229">MASMNDTLSHTDAPTTVYVVIETWRHNPGYMYGTRALATLTTISEANTYAEMHVDELKRLTSQDHTDEEARDTRYEIFRGLGITDVERLPDGRKAWRVVWGLEGCWGNGYYESRISVEKQTISWSAGEAERRTPLYGPEGHQ</sequence>
<dbReference type="Proteomes" id="UP001281147">
    <property type="component" value="Unassembled WGS sequence"/>
</dbReference>
<evidence type="ECO:0000313" key="1">
    <source>
        <dbReference type="EMBL" id="KAK3719127.1"/>
    </source>
</evidence>
<proteinExistence type="predicted"/>
<reference evidence="1" key="1">
    <citation type="submission" date="2023-07" db="EMBL/GenBank/DDBJ databases">
        <title>Black Yeasts Isolated from many extreme environments.</title>
        <authorList>
            <person name="Coleine C."/>
            <person name="Stajich J.E."/>
            <person name="Selbmann L."/>
        </authorList>
    </citation>
    <scope>NUCLEOTIDE SEQUENCE</scope>
    <source>
        <strain evidence="1">CCFEE 5714</strain>
    </source>
</reference>
<organism evidence="1 2">
    <name type="scientific">Vermiconidia calcicola</name>
    <dbReference type="NCBI Taxonomy" id="1690605"/>
    <lineage>
        <taxon>Eukaryota</taxon>
        <taxon>Fungi</taxon>
        <taxon>Dikarya</taxon>
        <taxon>Ascomycota</taxon>
        <taxon>Pezizomycotina</taxon>
        <taxon>Dothideomycetes</taxon>
        <taxon>Dothideomycetidae</taxon>
        <taxon>Mycosphaerellales</taxon>
        <taxon>Extremaceae</taxon>
        <taxon>Vermiconidia</taxon>
    </lineage>
</organism>